<dbReference type="InterPro" id="IPR004838">
    <property type="entry name" value="NHTrfase_class1_PyrdxlP-BS"/>
</dbReference>
<dbReference type="Pfam" id="PF00155">
    <property type="entry name" value="Aminotran_1_2"/>
    <property type="match status" value="1"/>
</dbReference>
<keyword evidence="5" id="KW-0663">Pyridoxal phosphate</keyword>
<gene>
    <name evidence="9" type="ORF">G6R27_00985</name>
</gene>
<dbReference type="EC" id="2.6.1.-" evidence="6"/>
<keyword evidence="10" id="KW-1185">Reference proteome</keyword>
<dbReference type="SUPFAM" id="SSF53383">
    <property type="entry name" value="PLP-dependent transferases"/>
    <property type="match status" value="1"/>
</dbReference>
<dbReference type="InterPro" id="IPR050596">
    <property type="entry name" value="AspAT/PAT-like"/>
</dbReference>
<keyword evidence="3 6" id="KW-0032">Aminotransferase</keyword>
<keyword evidence="4 6" id="KW-0808">Transferase</keyword>
<dbReference type="Proteomes" id="UP001519418">
    <property type="component" value="Unassembled WGS sequence"/>
</dbReference>
<keyword evidence="7" id="KW-0175">Coiled coil</keyword>
<comment type="caution">
    <text evidence="9">The sequence shown here is derived from an EMBL/GenBank/DDBJ whole genome shotgun (WGS) entry which is preliminary data.</text>
</comment>
<dbReference type="RefSeq" id="WP_213819225.1">
    <property type="nucleotide sequence ID" value="NZ_JAAMFI010000001.1"/>
</dbReference>
<dbReference type="PANTHER" id="PTHR46383">
    <property type="entry name" value="ASPARTATE AMINOTRANSFERASE"/>
    <property type="match status" value="1"/>
</dbReference>
<comment type="cofactor">
    <cofactor evidence="1 6">
        <name>pyridoxal 5'-phosphate</name>
        <dbReference type="ChEBI" id="CHEBI:597326"/>
    </cofactor>
</comment>
<dbReference type="Gene3D" id="3.90.1150.10">
    <property type="entry name" value="Aspartate Aminotransferase, domain 1"/>
    <property type="match status" value="1"/>
</dbReference>
<dbReference type="InterPro" id="IPR015422">
    <property type="entry name" value="PyrdxlP-dep_Trfase_small"/>
</dbReference>
<evidence type="ECO:0000256" key="5">
    <source>
        <dbReference type="ARBA" id="ARBA00022898"/>
    </source>
</evidence>
<evidence type="ECO:0000256" key="3">
    <source>
        <dbReference type="ARBA" id="ARBA00022576"/>
    </source>
</evidence>
<dbReference type="EMBL" id="JAAMFI010000001">
    <property type="protein sequence ID" value="MBS9334610.1"/>
    <property type="molecule type" value="Genomic_DNA"/>
</dbReference>
<dbReference type="GO" id="GO:0008483">
    <property type="term" value="F:transaminase activity"/>
    <property type="evidence" value="ECO:0007669"/>
    <property type="project" value="UniProtKB-KW"/>
</dbReference>
<sequence>MVQHSRSLNPSVTEIPADKILGFQASIQSVPDMVYLTLGEPGFDAPNVVKEATVQGIRANHSHYGNSQGNPELRQAVIDYLADRYRLTTYKDPNQVVITAGVSEAMYAIFKTVLSSGDGILVPDPAYGSYFSSIALADGKALPIDTSLSGFKLTPEAIHKAVKAASVPVKAVLFNYPNNPTGVTYSYEELSALAQAFEEEQLWVISDEIYSELTYGKAHFSIGQLIPDQTLVVNGLSKSHAMTGYRVGFILAPQVVADQLKKVHASLIYSIPTFVYDGALAALKMQKEELNDMIKSYEARRNMAVDALKEAGFHVLSPDGAFYLFAKLPVDIKEDGWTFAEKLAKEGHVGVIPGEAFSQFEGAKDYIRISYAGDQEQLKEGLERISDYIEKRRANR</sequence>
<evidence type="ECO:0000313" key="9">
    <source>
        <dbReference type="EMBL" id="MBS9334610.1"/>
    </source>
</evidence>
<dbReference type="PROSITE" id="PS00105">
    <property type="entry name" value="AA_TRANSFER_CLASS_1"/>
    <property type="match status" value="1"/>
</dbReference>
<protein>
    <recommendedName>
        <fullName evidence="6">Aminotransferase</fullName>
        <ecNumber evidence="6">2.6.1.-</ecNumber>
    </recommendedName>
</protein>
<feature type="coiled-coil region" evidence="7">
    <location>
        <begin position="280"/>
        <end position="307"/>
    </location>
</feature>
<evidence type="ECO:0000256" key="6">
    <source>
        <dbReference type="RuleBase" id="RU000481"/>
    </source>
</evidence>
<dbReference type="InterPro" id="IPR015421">
    <property type="entry name" value="PyrdxlP-dep_Trfase_major"/>
</dbReference>
<evidence type="ECO:0000256" key="1">
    <source>
        <dbReference type="ARBA" id="ARBA00001933"/>
    </source>
</evidence>
<dbReference type="InterPro" id="IPR004839">
    <property type="entry name" value="Aminotransferase_I/II_large"/>
</dbReference>
<evidence type="ECO:0000313" key="10">
    <source>
        <dbReference type="Proteomes" id="UP001519418"/>
    </source>
</evidence>
<accession>A0ABS5QQ49</accession>
<dbReference type="PANTHER" id="PTHR46383:SF4">
    <property type="entry name" value="AMINOTRANSFERASE"/>
    <property type="match status" value="1"/>
</dbReference>
<name>A0ABS5QQ49_9LACO</name>
<dbReference type="InterPro" id="IPR015424">
    <property type="entry name" value="PyrdxlP-dep_Trfase"/>
</dbReference>
<organism evidence="9 10">
    <name type="scientific">Fructobacillus papyriferae</name>
    <dbReference type="NCBI Taxonomy" id="2713171"/>
    <lineage>
        <taxon>Bacteria</taxon>
        <taxon>Bacillati</taxon>
        <taxon>Bacillota</taxon>
        <taxon>Bacilli</taxon>
        <taxon>Lactobacillales</taxon>
        <taxon>Lactobacillaceae</taxon>
        <taxon>Fructobacillus</taxon>
    </lineage>
</organism>
<proteinExistence type="inferred from homology"/>
<evidence type="ECO:0000259" key="8">
    <source>
        <dbReference type="Pfam" id="PF00155"/>
    </source>
</evidence>
<comment type="similarity">
    <text evidence="2 6">Belongs to the class-I pyridoxal-phosphate-dependent aminotransferase family.</text>
</comment>
<dbReference type="CDD" id="cd00609">
    <property type="entry name" value="AAT_like"/>
    <property type="match status" value="1"/>
</dbReference>
<dbReference type="Gene3D" id="3.40.640.10">
    <property type="entry name" value="Type I PLP-dependent aspartate aminotransferase-like (Major domain)"/>
    <property type="match status" value="1"/>
</dbReference>
<evidence type="ECO:0000256" key="2">
    <source>
        <dbReference type="ARBA" id="ARBA00007441"/>
    </source>
</evidence>
<reference evidence="9 10" key="1">
    <citation type="submission" date="2020-02" db="EMBL/GenBank/DDBJ databases">
        <title>Fructobacillus sp. isolated from paper mulberry of Taiwan.</title>
        <authorList>
            <person name="Lin S.-T."/>
        </authorList>
    </citation>
    <scope>NUCLEOTIDE SEQUENCE [LARGE SCALE GENOMIC DNA]</scope>
    <source>
        <strain evidence="9 10">M1-10</strain>
    </source>
</reference>
<feature type="domain" description="Aminotransferase class I/classII large" evidence="8">
    <location>
        <begin position="32"/>
        <end position="385"/>
    </location>
</feature>
<evidence type="ECO:0000256" key="7">
    <source>
        <dbReference type="SAM" id="Coils"/>
    </source>
</evidence>
<evidence type="ECO:0000256" key="4">
    <source>
        <dbReference type="ARBA" id="ARBA00022679"/>
    </source>
</evidence>